<evidence type="ECO:0000313" key="1">
    <source>
        <dbReference type="EMBL" id="EHK23062.1"/>
    </source>
</evidence>
<gene>
    <name evidence="1" type="ORF">TRIVIDRAFT_222321</name>
</gene>
<reference evidence="1 2" key="1">
    <citation type="journal article" date="2011" name="Genome Biol.">
        <title>Comparative genome sequence analysis underscores mycoparasitism as the ancestral life style of Trichoderma.</title>
        <authorList>
            <person name="Kubicek C.P."/>
            <person name="Herrera-Estrella A."/>
            <person name="Seidl-Seiboth V."/>
            <person name="Martinez D.A."/>
            <person name="Druzhinina I.S."/>
            <person name="Thon M."/>
            <person name="Zeilinger S."/>
            <person name="Casas-Flores S."/>
            <person name="Horwitz B.A."/>
            <person name="Mukherjee P.K."/>
            <person name="Mukherjee M."/>
            <person name="Kredics L."/>
            <person name="Alcaraz L.D."/>
            <person name="Aerts A."/>
            <person name="Antal Z."/>
            <person name="Atanasova L."/>
            <person name="Cervantes-Badillo M.G."/>
            <person name="Challacombe J."/>
            <person name="Chertkov O."/>
            <person name="McCluskey K."/>
            <person name="Coulpier F."/>
            <person name="Deshpande N."/>
            <person name="von Doehren H."/>
            <person name="Ebbole D.J."/>
            <person name="Esquivel-Naranjo E.U."/>
            <person name="Fekete E."/>
            <person name="Flipphi M."/>
            <person name="Glaser F."/>
            <person name="Gomez-Rodriguez E.Y."/>
            <person name="Gruber S."/>
            <person name="Han C."/>
            <person name="Henrissat B."/>
            <person name="Hermosa R."/>
            <person name="Hernandez-Onate M."/>
            <person name="Karaffa L."/>
            <person name="Kosti I."/>
            <person name="Le Crom S."/>
            <person name="Lindquist E."/>
            <person name="Lucas S."/>
            <person name="Luebeck M."/>
            <person name="Luebeck P.S."/>
            <person name="Margeot A."/>
            <person name="Metz B."/>
            <person name="Misra M."/>
            <person name="Nevalainen H."/>
            <person name="Omann M."/>
            <person name="Packer N."/>
            <person name="Perrone G."/>
            <person name="Uresti-Rivera E.E."/>
            <person name="Salamov A."/>
            <person name="Schmoll M."/>
            <person name="Seiboth B."/>
            <person name="Shapiro H."/>
            <person name="Sukno S."/>
            <person name="Tamayo-Ramos J.A."/>
            <person name="Tisch D."/>
            <person name="Wiest A."/>
            <person name="Wilkinson H.H."/>
            <person name="Zhang M."/>
            <person name="Coutinho P.M."/>
            <person name="Kenerley C.M."/>
            <person name="Monte E."/>
            <person name="Baker S.E."/>
            <person name="Grigoriev I.V."/>
        </authorList>
    </citation>
    <scope>NUCLEOTIDE SEQUENCE [LARGE SCALE GENOMIC DNA]</scope>
    <source>
        <strain evidence="2">Gv29-8 / FGSC 10586</strain>
    </source>
</reference>
<accession>G9MSW5</accession>
<dbReference type="Proteomes" id="UP000007115">
    <property type="component" value="Unassembled WGS sequence"/>
</dbReference>
<keyword evidence="2" id="KW-1185">Reference proteome</keyword>
<evidence type="ECO:0000313" key="2">
    <source>
        <dbReference type="Proteomes" id="UP000007115"/>
    </source>
</evidence>
<dbReference type="RefSeq" id="XP_013957261.1">
    <property type="nucleotide sequence ID" value="XM_014101786.1"/>
</dbReference>
<dbReference type="OrthoDB" id="4896414at2759"/>
<protein>
    <submittedName>
        <fullName evidence="1">Uncharacterized protein</fullName>
    </submittedName>
</protein>
<dbReference type="AlphaFoldDB" id="G9MSW5"/>
<comment type="caution">
    <text evidence="1">The sequence shown here is derived from an EMBL/GenBank/DDBJ whole genome shotgun (WGS) entry which is preliminary data.</text>
</comment>
<dbReference type="VEuPathDB" id="FungiDB:TRIVIDRAFT_222321"/>
<dbReference type="EMBL" id="ABDF02000006">
    <property type="protein sequence ID" value="EHK23062.1"/>
    <property type="molecule type" value="Genomic_DNA"/>
</dbReference>
<name>G9MSW5_HYPVG</name>
<dbReference type="InParanoid" id="G9MSW5"/>
<sequence length="184" mass="21098">MSDSQQPEAPKPQPELPESVQALYDQLEEVAQEYNKAVEAGNKELAAELRTKLNDLRKQAHEGGHLQSQLQAGDVYEMWIEIHNNTSRWLRNAGGWVKHHGWWESAAVGDIEPMGVAYIHMGGGLAYGLDCVAYFHLDGVYNDCWFQWWYGPYKESMHADMYSPTKYSHRLDGNKAIAYFYVEE</sequence>
<dbReference type="GeneID" id="25791647"/>
<dbReference type="HOGENOM" id="CLU_1468363_0_0_1"/>
<proteinExistence type="predicted"/>
<organism evidence="1 2">
    <name type="scientific">Hypocrea virens (strain Gv29-8 / FGSC 10586)</name>
    <name type="common">Gliocladium virens</name>
    <name type="synonym">Trichoderma virens</name>
    <dbReference type="NCBI Taxonomy" id="413071"/>
    <lineage>
        <taxon>Eukaryota</taxon>
        <taxon>Fungi</taxon>
        <taxon>Dikarya</taxon>
        <taxon>Ascomycota</taxon>
        <taxon>Pezizomycotina</taxon>
        <taxon>Sordariomycetes</taxon>
        <taxon>Hypocreomycetidae</taxon>
        <taxon>Hypocreales</taxon>
        <taxon>Hypocreaceae</taxon>
        <taxon>Trichoderma</taxon>
    </lineage>
</organism>